<gene>
    <name evidence="2" type="ORF">ACFQ2X_09090</name>
</gene>
<comment type="caution">
    <text evidence="2">The sequence shown here is derived from an EMBL/GenBank/DDBJ whole genome shotgun (WGS) entry which is preliminary data.</text>
</comment>
<evidence type="ECO:0000256" key="1">
    <source>
        <dbReference type="SAM" id="MobiDB-lite"/>
    </source>
</evidence>
<evidence type="ECO:0000313" key="3">
    <source>
        <dbReference type="Proteomes" id="UP001597264"/>
    </source>
</evidence>
<accession>A0ABW3U8I8</accession>
<dbReference type="Pfam" id="PF09998">
    <property type="entry name" value="DUF2239"/>
    <property type="match status" value="1"/>
</dbReference>
<dbReference type="InterPro" id="IPR018715">
    <property type="entry name" value="DUF2239"/>
</dbReference>
<dbReference type="EMBL" id="JBHTLR010000008">
    <property type="protein sequence ID" value="MFD1216752.1"/>
    <property type="molecule type" value="Genomic_DNA"/>
</dbReference>
<keyword evidence="3" id="KW-1185">Reference proteome</keyword>
<organism evidence="2 3">
    <name type="scientific">Microbulbifer celer</name>
    <dbReference type="NCBI Taxonomy" id="435905"/>
    <lineage>
        <taxon>Bacteria</taxon>
        <taxon>Pseudomonadati</taxon>
        <taxon>Pseudomonadota</taxon>
        <taxon>Gammaproteobacteria</taxon>
        <taxon>Cellvibrionales</taxon>
        <taxon>Microbulbiferaceae</taxon>
        <taxon>Microbulbifer</taxon>
    </lineage>
</organism>
<proteinExistence type="predicted"/>
<dbReference type="RefSeq" id="WP_230436855.1">
    <property type="nucleotide sequence ID" value="NZ_CP087715.1"/>
</dbReference>
<sequence length="210" mass="22505">MQRKARYSGPYSVSAYNGHQRLAQGHITEVALQLKRTLSEADLATVLVFDDATSDPIELDMSGTEAAVLSRLPALPGSTGDGESQQGGNTHDSEDKVSQSLMALLNLEPSQIAWLQGQGQPPGIVIKALIANAMEERPPRQHRSPGEAENQAAKAAALRSINALAKALPGCDEAIQALHQNDAARFRLIISSWPRGLALHLKKLSDDAFV</sequence>
<protein>
    <submittedName>
        <fullName evidence="2">DUF2239 family protein</fullName>
    </submittedName>
</protein>
<name>A0ABW3U8I8_9GAMM</name>
<evidence type="ECO:0000313" key="2">
    <source>
        <dbReference type="EMBL" id="MFD1216752.1"/>
    </source>
</evidence>
<feature type="region of interest" description="Disordered" evidence="1">
    <location>
        <begin position="73"/>
        <end position="95"/>
    </location>
</feature>
<reference evidence="3" key="1">
    <citation type="journal article" date="2019" name="Int. J. Syst. Evol. Microbiol.">
        <title>The Global Catalogue of Microorganisms (GCM) 10K type strain sequencing project: providing services to taxonomists for standard genome sequencing and annotation.</title>
        <authorList>
            <consortium name="The Broad Institute Genomics Platform"/>
            <consortium name="The Broad Institute Genome Sequencing Center for Infectious Disease"/>
            <person name="Wu L."/>
            <person name="Ma J."/>
        </authorList>
    </citation>
    <scope>NUCLEOTIDE SEQUENCE [LARGE SCALE GENOMIC DNA]</scope>
    <source>
        <strain evidence="3">CCUG 54356</strain>
    </source>
</reference>
<dbReference type="Proteomes" id="UP001597264">
    <property type="component" value="Unassembled WGS sequence"/>
</dbReference>
<feature type="compositionally biased region" description="Polar residues" evidence="1">
    <location>
        <begin position="81"/>
        <end position="90"/>
    </location>
</feature>